<feature type="domain" description="PLD phosphodiesterase" evidence="7">
    <location>
        <begin position="248"/>
        <end position="275"/>
    </location>
</feature>
<dbReference type="Pfam" id="PF13396">
    <property type="entry name" value="PLDc_N"/>
    <property type="match status" value="1"/>
</dbReference>
<evidence type="ECO:0000256" key="6">
    <source>
        <dbReference type="SAM" id="Phobius"/>
    </source>
</evidence>
<keyword evidence="4 6" id="KW-1133">Transmembrane helix</keyword>
<dbReference type="EMBL" id="CP003914">
    <property type="protein sequence ID" value="AFX74162.1"/>
    <property type="molecule type" value="Genomic_DNA"/>
</dbReference>
<evidence type="ECO:0000256" key="1">
    <source>
        <dbReference type="ARBA" id="ARBA00004651"/>
    </source>
</evidence>
<evidence type="ECO:0000256" key="4">
    <source>
        <dbReference type="ARBA" id="ARBA00022989"/>
    </source>
</evidence>
<dbReference type="CDD" id="cd09112">
    <property type="entry name" value="PLDc_CLS_2"/>
    <property type="match status" value="1"/>
</dbReference>
<dbReference type="AlphaFoldDB" id="A0AAI8AMG5"/>
<feature type="domain" description="PLD phosphodiesterase" evidence="7">
    <location>
        <begin position="435"/>
        <end position="462"/>
    </location>
</feature>
<evidence type="ECO:0000256" key="3">
    <source>
        <dbReference type="ARBA" id="ARBA00022692"/>
    </source>
</evidence>
<dbReference type="GO" id="GO:0030572">
    <property type="term" value="F:phosphatidyltransferase activity"/>
    <property type="evidence" value="ECO:0007669"/>
    <property type="project" value="UniProtKB-ARBA"/>
</dbReference>
<dbReference type="RefSeq" id="WP_013302041.1">
    <property type="nucleotide sequence ID" value="NC_019552.1"/>
</dbReference>
<accession>A0AAI8AMG5</accession>
<dbReference type="Pfam" id="PF13091">
    <property type="entry name" value="PLDc_2"/>
    <property type="match status" value="2"/>
</dbReference>
<feature type="transmembrane region" description="Helical" evidence="6">
    <location>
        <begin position="73"/>
        <end position="93"/>
    </location>
</feature>
<keyword evidence="3 6" id="KW-0812">Transmembrane</keyword>
<feature type="transmembrane region" description="Helical" evidence="6">
    <location>
        <begin position="45"/>
        <end position="64"/>
    </location>
</feature>
<dbReference type="SUPFAM" id="SSF56024">
    <property type="entry name" value="Phospholipase D/nuclease"/>
    <property type="match status" value="2"/>
</dbReference>
<dbReference type="GeneID" id="93248356"/>
<dbReference type="PANTHER" id="PTHR21248:SF22">
    <property type="entry name" value="PHOSPHOLIPASE D"/>
    <property type="match status" value="1"/>
</dbReference>
<dbReference type="GO" id="GO:0005886">
    <property type="term" value="C:plasma membrane"/>
    <property type="evidence" value="ECO:0007669"/>
    <property type="project" value="UniProtKB-SubCell"/>
</dbReference>
<dbReference type="InterPro" id="IPR025202">
    <property type="entry name" value="PLD-like_dom"/>
</dbReference>
<dbReference type="Gene3D" id="3.30.870.10">
    <property type="entry name" value="Endonuclease Chain A"/>
    <property type="match status" value="2"/>
</dbReference>
<evidence type="ECO:0000313" key="9">
    <source>
        <dbReference type="Proteomes" id="UP000009399"/>
    </source>
</evidence>
<dbReference type="PROSITE" id="PS51257">
    <property type="entry name" value="PROKAR_LIPOPROTEIN"/>
    <property type="match status" value="1"/>
</dbReference>
<evidence type="ECO:0000256" key="2">
    <source>
        <dbReference type="ARBA" id="ARBA00022475"/>
    </source>
</evidence>
<name>A0AAI8AMG5_MESHY</name>
<keyword evidence="5 6" id="KW-0472">Membrane</keyword>
<evidence type="ECO:0000256" key="5">
    <source>
        <dbReference type="ARBA" id="ARBA00023136"/>
    </source>
</evidence>
<dbReference type="Proteomes" id="UP000009399">
    <property type="component" value="Chromosome"/>
</dbReference>
<dbReference type="KEGG" id="mhs:MOS_233"/>
<dbReference type="GO" id="GO:0032049">
    <property type="term" value="P:cardiolipin biosynthetic process"/>
    <property type="evidence" value="ECO:0007669"/>
    <property type="project" value="UniProtKB-ARBA"/>
</dbReference>
<evidence type="ECO:0000259" key="7">
    <source>
        <dbReference type="PROSITE" id="PS50035"/>
    </source>
</evidence>
<dbReference type="PROSITE" id="PS50035">
    <property type="entry name" value="PLD"/>
    <property type="match status" value="2"/>
</dbReference>
<evidence type="ECO:0000313" key="8">
    <source>
        <dbReference type="EMBL" id="AFX74162.1"/>
    </source>
</evidence>
<dbReference type="InterPro" id="IPR001736">
    <property type="entry name" value="PLipase_D/transphosphatidylase"/>
</dbReference>
<proteinExistence type="predicted"/>
<dbReference type="SMART" id="SM00155">
    <property type="entry name" value="PLDc"/>
    <property type="match status" value="2"/>
</dbReference>
<comment type="subcellular location">
    <subcellularLocation>
        <location evidence="1">Cell membrane</location>
        <topology evidence="1">Multi-pass membrane protein</topology>
    </subcellularLocation>
</comment>
<protein>
    <submittedName>
        <fullName evidence="8">Cardiolipin synthetase</fullName>
    </submittedName>
</protein>
<feature type="transmembrane region" description="Helical" evidence="6">
    <location>
        <begin position="12"/>
        <end position="33"/>
    </location>
</feature>
<keyword evidence="2" id="KW-1003">Cell membrane</keyword>
<dbReference type="PANTHER" id="PTHR21248">
    <property type="entry name" value="CARDIOLIPIN SYNTHASE"/>
    <property type="match status" value="1"/>
</dbReference>
<reference evidence="8 9" key="1">
    <citation type="journal article" date="2013" name="Genome Announc.">
        <title>Complete Genome Sequence of Mycoplasma hyorhinis Strain SK76.</title>
        <authorList>
            <person name="Goodison S."/>
            <person name="Urquidi V."/>
            <person name="Kumar D."/>
            <person name="Reyes L."/>
            <person name="Rosser C.J."/>
        </authorList>
    </citation>
    <scope>NUCLEOTIDE SEQUENCE [LARGE SCALE GENOMIC DNA]</scope>
    <source>
        <strain evidence="8 9">SK76</strain>
    </source>
</reference>
<organism evidence="8 9">
    <name type="scientific">Mesomycoplasma hyorhinis SK76</name>
    <dbReference type="NCBI Taxonomy" id="1118964"/>
    <lineage>
        <taxon>Bacteria</taxon>
        <taxon>Bacillati</taxon>
        <taxon>Mycoplasmatota</taxon>
        <taxon>Mycoplasmoidales</taxon>
        <taxon>Metamycoplasmataceae</taxon>
        <taxon>Mesomycoplasma</taxon>
    </lineage>
</organism>
<dbReference type="InterPro" id="IPR027379">
    <property type="entry name" value="CLS_N"/>
</dbReference>
<sequence>MKKVKKFNFWILLYYVSLFLILALLSCLIYLSYLSFKNDFNLEAAIIIVFIYLTNLISNIYLAFQNRHFEAKIPWIIVFSVLPYIGQILYVIFGRRYFYRTTSKQYLKEYKNFTRLNKNQNDSFLEGLPSQQRQLLEFSRDIFNSPIHKFKTQLISDGHQFFQQIFQDIKNAQKFIFIDTYIIKNDFIWKQLKTLLIEKAKQGIKIRMILDSFGILRVNSKDWIELRKNKIQIIFYNKIFLPFFSANSFYRNHKKIYLIDGEKVYIGGNNISEEYAGFSVDYGYWMDVNLKIQGKMVQNFCYNFLFNWNNWSYSKKKKADLSICKVDFSKVENENSLVNEENIGTIIESGPVTNESIIEGLILKQIYFAKKKIQIFSPYFSPTHKIISALKQVILAGIKVEIYIPGRNDKKFIGIINSFFAKELQNEGAKVFFFKNIFFHGKSLIIDESIGIIGTLNFDTRSLYSQYEVNVFFTGQTIDSFLNYIDKYKKLEIIQRKKINKKYSWFIKMIILFFKPMI</sequence>
<dbReference type="CDD" id="cd09110">
    <property type="entry name" value="PLDc_CLS_1"/>
    <property type="match status" value="1"/>
</dbReference>
<gene>
    <name evidence="8" type="ORF">MOS_233</name>
</gene>